<feature type="domain" description="Carrier" evidence="4">
    <location>
        <begin position="1012"/>
        <end position="1087"/>
    </location>
</feature>
<dbReference type="Proteomes" id="UP000825591">
    <property type="component" value="Chromosome"/>
</dbReference>
<dbReference type="Gene3D" id="3.30.559.30">
    <property type="entry name" value="Nonribosomal peptide synthetase, condensation domain"/>
    <property type="match status" value="3"/>
</dbReference>
<name>A0ABX9ATI5_9PSED</name>
<dbReference type="InterPro" id="IPR036736">
    <property type="entry name" value="ACP-like_sf"/>
</dbReference>
<dbReference type="PANTHER" id="PTHR45527">
    <property type="entry name" value="NONRIBOSOMAL PEPTIDE SYNTHETASE"/>
    <property type="match status" value="1"/>
</dbReference>
<evidence type="ECO:0000256" key="1">
    <source>
        <dbReference type="ARBA" id="ARBA00001957"/>
    </source>
</evidence>
<evidence type="ECO:0000259" key="4">
    <source>
        <dbReference type="PROSITE" id="PS50075"/>
    </source>
</evidence>
<protein>
    <submittedName>
        <fullName evidence="5">Amino acid adenylation domain-containing protein</fullName>
    </submittedName>
</protein>
<dbReference type="SUPFAM" id="SSF47336">
    <property type="entry name" value="ACP-like"/>
    <property type="match status" value="3"/>
</dbReference>
<dbReference type="InterPro" id="IPR000873">
    <property type="entry name" value="AMP-dep_synth/lig_dom"/>
</dbReference>
<dbReference type="CDD" id="cd17649">
    <property type="entry name" value="A_NRPS_PvdJ-like"/>
    <property type="match status" value="2"/>
</dbReference>
<dbReference type="InterPro" id="IPR006162">
    <property type="entry name" value="Ppantetheine_attach_site"/>
</dbReference>
<evidence type="ECO:0000256" key="3">
    <source>
        <dbReference type="ARBA" id="ARBA00022553"/>
    </source>
</evidence>
<organism evidence="5 6">
    <name type="scientific">Pseudomonas mosselii</name>
    <dbReference type="NCBI Taxonomy" id="78327"/>
    <lineage>
        <taxon>Bacteria</taxon>
        <taxon>Pseudomonadati</taxon>
        <taxon>Pseudomonadota</taxon>
        <taxon>Gammaproteobacteria</taxon>
        <taxon>Pseudomonadales</taxon>
        <taxon>Pseudomonadaceae</taxon>
        <taxon>Pseudomonas</taxon>
    </lineage>
</organism>
<dbReference type="PANTHER" id="PTHR45527:SF14">
    <property type="entry name" value="PLIPASTATIN SYNTHASE SUBUNIT B"/>
    <property type="match status" value="1"/>
</dbReference>
<accession>A0ABX9ATI5</accession>
<dbReference type="InterPro" id="IPR023213">
    <property type="entry name" value="CAT-like_dom_sf"/>
</dbReference>
<dbReference type="Pfam" id="PF13193">
    <property type="entry name" value="AMP-binding_C"/>
    <property type="match status" value="3"/>
</dbReference>
<dbReference type="InterPro" id="IPR010071">
    <property type="entry name" value="AA_adenyl_dom"/>
</dbReference>
<dbReference type="Pfam" id="PF00550">
    <property type="entry name" value="PP-binding"/>
    <property type="match status" value="3"/>
</dbReference>
<dbReference type="Gene3D" id="3.40.50.980">
    <property type="match status" value="6"/>
</dbReference>
<dbReference type="InterPro" id="IPR001242">
    <property type="entry name" value="Condensation_dom"/>
</dbReference>
<dbReference type="SUPFAM" id="SSF52777">
    <property type="entry name" value="CoA-dependent acyltransferases"/>
    <property type="match status" value="6"/>
</dbReference>
<feature type="domain" description="Carrier" evidence="4">
    <location>
        <begin position="2072"/>
        <end position="2147"/>
    </location>
</feature>
<sequence>MQELLDSVKSLSTRERKALAALLKRQGVNLYGVTPIFRRESADGAALSYAQQRQWFLWQLDPHSAAYNIPAALRLKGALDIEALQRSFDSLVARHETLRTTFRQEGDGAVQIVHPSMPLALAVEPLAVADPASLEAAIRARVEVEVQQPFDLQQGPLLRVRLLVLGPEEHVLILTVHHIVSDGWSTPILVDELIRLYQGLRQGSPVTLAELPIQYADYAVWQRDWMEAGEQERQLGYWRQQLAGEQPLLELPVDRPRPSVQNFHGARLAIDIDASLAQALKALARQQGVTLFMLLLASFQTLLHRYSGQADIRVGVPVANRARAETQGLIGFFVNTQVLKAEFAPQITFTALLQQVREAALQAQAHQDLPFEQLVEALQPERSMSHNPLFQVLFNHQAESPGMARQLGELQVEGLSWEGQTTQFDLILNTAEHDGGLIAALTYATSLFDPATVERIGRHWRNLLQGICQDHAQRVAQLPLLDMAEQGEWKAEVERYPSTLCAHELIEAQAARTPEAIAVTFAGRALSYDQLNRRANRLAHKLREQGVGPDVLVGIAVERGLEMIVGLLAILKAGGAYVPLDPEYPQDRLSYMMDDSGIQLLLTQGHLLAALPVPAQVRSLKLEDDLAGYSDENPEHLTQPDNLAYVIYTSGSTGKPKGTLLPHHNLLRLFKATDAWFGFGPQDVWTLFHSYAFDFSVWEIFGALLHGGRLVIVPREVTRSPEDFHQLLVEQGVTVLNQTPSAFKPLMRVACDSADDLALRYVIFGGEALDVAALQPWFERFGEDCDNLINMYGITETTVHVTYRPIRFADTQQPGSPIGAAIPDLSMYVLDADFNPVAKGCTGELHVGHAGLARGYYNRASLTAERFVPDPFSSEGGRLYRTGDLARYRGQEVIEYVGRIDHQVKIRGFRIELGEIEARLQEHAAVREVLVLDIDGAGGKQLAAYLIAQDESADHVALRDTLKQHLKANLPDYMVPTHFLVLEQWPLTANGKLDRKALPKPDASQLQQGYVAPRTALEQQLAAIWSEVLKVEQVGLHDNFFELGGHSLLATQVTSRIRQRLALEVPLRSLFESADLLAFAQAAGQGSASQAPAFTAVDRNQPLPLSYAQQRQWFLWQLEPESAAYNIPSALRLKGELNIEALRSSFAALIARHETLRTTFHQEGEQTWQRIHPASDFDLAVDAVSADDLQARVAEEARQPFHLENGPLLRARLLRLAEDDHVLVLTLHHIVADGWSMPIMVDEVVRLYAGYCQGAAAPLPALAFQYADYAAWQRQWMAAGEQTRQLDYWRGQLGDEQPVLELPLDRPRPLLQSHVGERLDITLERELAEALKTTAREQGVTLFMLLLASFQSLLHRVSGQTDIRVGVPIANRTRAETEGLIGFFVNTQVLKAEFDLRTTFGELLQQVKHTALQAQAHQDLPFEQLVEALQPERSLSHSPLFQVMFNHQSYRAGDARQLPGLTVEGLAWDNHTAQLDLSLDTFESDDGLGASLTYVSELFERATVERLAGYWLVLLRAIARQPQQAISDLALLDFEQQRQLASGSEKLADFSAAPCVHQLFEAQAAQAPQAVALVCEGEQLTYQALNRRANRIAHKLRALGVGPDVPVGIAIERGLDMVVSVLAVLKAGGAYVPLDPDYPHDRLAYMIQDSGLRLLLTQSGVLARLNVAPEVCNLCLDQGDDWLQGCVEDDLANLTQADNLAYIMYTSGSTGRPKGVGISAAALRGHVLGFVGRFGLTAADRALQFSTFNFDAFVEQLYPALVCGARVVLRGQALWDSETWYRQVLEQGVTFSDLPTAYWHMLAKDFAAHGPRDYGQLRRVHMGGEAMAADGVLAWRAAGLAGVRLVNTYGPTEATVCITSHDCSDYVTGQAALPGQIPIGQALPGRSVYLVDAAGNLALPGSIGELLVGGELLARGYHNRPGQSAERFIPDPFGASAGGRLYRTGDLARLRADGVIEFVGRVDHQVKIRGFRIELGEIDARLREHPGVREALVIDIDGAGGKQLAAYLVPSAQAGDDLRADLLRHLKAGLPEYMVPAYLVFLEAMPQTPNGKLDRKALPKPDASQAQADYVAPRSELEQRLAAIWAEVLKVEQIGLHDNFFELGGHSLLATQVIARVRQGLGLELALRSLFECPDLQGFAALAAQGSTSLAPALLPVDRGQPLALSYAQQRQWFLWQLEPGSAAYHIPAALQLKGRLNLEALRQAFEALVARHESLRTTFHQEGGQALQRIHPASTFTLVMESLQDTRAEAVRERVAREVQRPFDLSQGPLLRVRLLRLAEDDHVLVLTLHHIVADGWSMPIMVDEVVDAYLALSQGQQPELPALAVQYADYAAWQRQWMEAGEQARQLDYWLAQLGGEHYVLQLPTDHPRPTVQSHAGRSLTLKVPAALAQALKAQAREQGVTLFMLLLASFQSLLHRQTGQADIRVGVPIANRTRAETEGLIGFFVNTQVLKAEFDLQTTFTELLQQVKHTALQAQAHQDLPFEQLVEALQPERSLSHNPLFQVMFNHQAYRAENVRELPGLSIAGLAWDNPTAHLDLALDTFESEDGLGATLTYVSDLFEHASIERMAGHWLNLLQAVSTQPAQRIVELPLLDAAQRQTLLEQWSRHEAVYPDQRTVQQLIADQAARTPQATALICEGQQLTYQALDQRANQLAHRLRQEGIGPDVRVGIALPRSLDMVVGLLAVLKAGGTYVPLDPDYPHERLAYMMEDSGIVLLLGHSAQLQDLAVAPQVRSLCLDSEALDAWPSHALPELGDPDNLAYIMYTSGSTGRPKGVGISAAALSRHAHVAKGFCGLSAADRVLQFSTFNFDAFVEQLYPALICGASVVVRGPTLWDSETFYREVLSQGITFADLPTAYWYLLAKDFAAKGPRDYGVLRQVHMGGEAMAADGVLAWQQAGLGHVRLLNTYGPTEATVSVMSHDCSAYVTGEQPLPVQIPIGKALAGRSIHLVDADGDLALPGAIGELLVGGELLARGYHNRPGLTAERFIPDPFATTPGARLYRTGDLARYREQGLVEYAGRIDHQVKIRGFRIELGEIEARLREHPAVREVLVVDIDGPGGKQLAAYLVPNAMPEEQGGLRAELKAHLGASLPDYMVPMYLVLLERMPLLPNGKLDRKALPAPDTRQAQSAYVAPVSELEQQLAALWAEVLEVERVGLNDDFFELGGHSLLAAQLISKINSGLGIDIPLRLLFEKPQLNDFAQACASTGLSLSEDGLSDIERMMNEMAGV</sequence>
<dbReference type="SUPFAM" id="SSF56801">
    <property type="entry name" value="Acetyl-CoA synthetase-like"/>
    <property type="match status" value="3"/>
</dbReference>
<dbReference type="RefSeq" id="WP_222577991.1">
    <property type="nucleotide sequence ID" value="NZ_CP081966.1"/>
</dbReference>
<feature type="domain" description="Carrier" evidence="4">
    <location>
        <begin position="3136"/>
        <end position="3211"/>
    </location>
</feature>
<dbReference type="PROSITE" id="PS00455">
    <property type="entry name" value="AMP_BINDING"/>
    <property type="match status" value="3"/>
</dbReference>
<dbReference type="PROSITE" id="PS50075">
    <property type="entry name" value="CARRIER"/>
    <property type="match status" value="3"/>
</dbReference>
<keyword evidence="3" id="KW-0597">Phosphoprotein</keyword>
<dbReference type="CDD" id="cd19531">
    <property type="entry name" value="LCL_NRPS-like"/>
    <property type="match status" value="3"/>
</dbReference>
<dbReference type="Gene3D" id="2.30.38.10">
    <property type="entry name" value="Luciferase, Domain 3"/>
    <property type="match status" value="3"/>
</dbReference>
<reference evidence="5 6" key="1">
    <citation type="submission" date="2021-08" db="EMBL/GenBank/DDBJ databases">
        <title>Bactericidal Effect of Pseudomonas oryziphila sp. nov., a novel Pseudomonas Species Against Xanthomonas oryzae Reduces Disease Severity of Bacterial Leaf Streak of Rice.</title>
        <authorList>
            <person name="Yang R."/>
            <person name="Li S."/>
            <person name="Li Y."/>
            <person name="Yan Y."/>
            <person name="Fang Y."/>
            <person name="Zou L."/>
            <person name="Chen G."/>
        </authorList>
    </citation>
    <scope>NUCLEOTIDE SEQUENCE [LARGE SCALE GENOMIC DNA]</scope>
    <source>
        <strain evidence="5 6">DSM 17497</strain>
    </source>
</reference>
<dbReference type="Gene3D" id="3.30.559.10">
    <property type="entry name" value="Chloramphenicol acetyltransferase-like domain"/>
    <property type="match status" value="3"/>
</dbReference>
<dbReference type="EMBL" id="CP081966">
    <property type="protein sequence ID" value="QZP24393.1"/>
    <property type="molecule type" value="Genomic_DNA"/>
</dbReference>
<dbReference type="PROSITE" id="PS00012">
    <property type="entry name" value="PHOSPHOPANTETHEINE"/>
    <property type="match status" value="3"/>
</dbReference>
<dbReference type="InterPro" id="IPR009081">
    <property type="entry name" value="PP-bd_ACP"/>
</dbReference>
<dbReference type="InterPro" id="IPR045851">
    <property type="entry name" value="AMP-bd_C_sf"/>
</dbReference>
<dbReference type="Pfam" id="PF00501">
    <property type="entry name" value="AMP-binding"/>
    <property type="match status" value="3"/>
</dbReference>
<dbReference type="CDD" id="cd17643">
    <property type="entry name" value="A_NRPS_Cytc1-like"/>
    <property type="match status" value="1"/>
</dbReference>
<evidence type="ECO:0000256" key="2">
    <source>
        <dbReference type="ARBA" id="ARBA00022450"/>
    </source>
</evidence>
<dbReference type="InterPro" id="IPR020845">
    <property type="entry name" value="AMP-binding_CS"/>
</dbReference>
<evidence type="ECO:0000313" key="5">
    <source>
        <dbReference type="EMBL" id="QZP24393.1"/>
    </source>
</evidence>
<dbReference type="NCBIfam" id="NF003417">
    <property type="entry name" value="PRK04813.1"/>
    <property type="match status" value="3"/>
</dbReference>
<dbReference type="InterPro" id="IPR025110">
    <property type="entry name" value="AMP-bd_C"/>
</dbReference>
<evidence type="ECO:0000313" key="6">
    <source>
        <dbReference type="Proteomes" id="UP000825591"/>
    </source>
</evidence>
<dbReference type="Gene3D" id="3.30.300.30">
    <property type="match status" value="3"/>
</dbReference>
<dbReference type="SMART" id="SM00823">
    <property type="entry name" value="PKS_PP"/>
    <property type="match status" value="3"/>
</dbReference>
<dbReference type="Gene3D" id="1.10.1200.10">
    <property type="entry name" value="ACP-like"/>
    <property type="match status" value="3"/>
</dbReference>
<gene>
    <name evidence="5" type="ORF">K5H97_16260</name>
</gene>
<comment type="cofactor">
    <cofactor evidence="1">
        <name>pantetheine 4'-phosphate</name>
        <dbReference type="ChEBI" id="CHEBI:47942"/>
    </cofactor>
</comment>
<dbReference type="Pfam" id="PF00668">
    <property type="entry name" value="Condensation"/>
    <property type="match status" value="3"/>
</dbReference>
<dbReference type="InterPro" id="IPR020806">
    <property type="entry name" value="PKS_PP-bd"/>
</dbReference>
<proteinExistence type="predicted"/>
<dbReference type="NCBIfam" id="TIGR01733">
    <property type="entry name" value="AA-adenyl-dom"/>
    <property type="match status" value="3"/>
</dbReference>
<keyword evidence="6" id="KW-1185">Reference proteome</keyword>
<keyword evidence="2" id="KW-0596">Phosphopantetheine</keyword>